<name>A0A8J6BX30_9EUKA</name>
<accession>A0A8J6BX30</accession>
<dbReference type="GO" id="GO:0004519">
    <property type="term" value="F:endonuclease activity"/>
    <property type="evidence" value="ECO:0007669"/>
    <property type="project" value="UniProtKB-KW"/>
</dbReference>
<keyword evidence="4" id="KW-0255">Endonuclease</keyword>
<evidence type="ECO:0000313" key="8">
    <source>
        <dbReference type="EMBL" id="KAG9393036.1"/>
    </source>
</evidence>
<protein>
    <recommendedName>
        <fullName evidence="7">Reverse transcriptase RNase H-like domain-containing protein</fullName>
    </recommendedName>
</protein>
<evidence type="ECO:0000313" key="9">
    <source>
        <dbReference type="Proteomes" id="UP000717585"/>
    </source>
</evidence>
<dbReference type="PANTHER" id="PTHR37984">
    <property type="entry name" value="PROTEIN CBG26694"/>
    <property type="match status" value="1"/>
</dbReference>
<dbReference type="PANTHER" id="PTHR37984:SF5">
    <property type="entry name" value="PROTEIN NYNRIN-LIKE"/>
    <property type="match status" value="1"/>
</dbReference>
<keyword evidence="6" id="KW-0695">RNA-directed DNA polymerase</keyword>
<evidence type="ECO:0000256" key="1">
    <source>
        <dbReference type="ARBA" id="ARBA00022679"/>
    </source>
</evidence>
<dbReference type="InterPro" id="IPR043502">
    <property type="entry name" value="DNA/RNA_pol_sf"/>
</dbReference>
<feature type="domain" description="Reverse transcriptase RNase H-like" evidence="7">
    <location>
        <begin position="54"/>
        <end position="154"/>
    </location>
</feature>
<keyword evidence="1" id="KW-0808">Transferase</keyword>
<dbReference type="OrthoDB" id="427924at2759"/>
<dbReference type="GO" id="GO:0016787">
    <property type="term" value="F:hydrolase activity"/>
    <property type="evidence" value="ECO:0007669"/>
    <property type="project" value="UniProtKB-KW"/>
</dbReference>
<evidence type="ECO:0000256" key="6">
    <source>
        <dbReference type="ARBA" id="ARBA00022918"/>
    </source>
</evidence>
<dbReference type="GO" id="GO:0003964">
    <property type="term" value="F:RNA-directed DNA polymerase activity"/>
    <property type="evidence" value="ECO:0007669"/>
    <property type="project" value="UniProtKB-KW"/>
</dbReference>
<dbReference type="AlphaFoldDB" id="A0A8J6BX30"/>
<dbReference type="InterPro" id="IPR050951">
    <property type="entry name" value="Retrovirus_Pol_polyprotein"/>
</dbReference>
<proteinExistence type="predicted"/>
<dbReference type="EMBL" id="JAHDYR010000026">
    <property type="protein sequence ID" value="KAG9393036.1"/>
    <property type="molecule type" value="Genomic_DNA"/>
</dbReference>
<organism evidence="8 9">
    <name type="scientific">Carpediemonas membranifera</name>
    <dbReference type="NCBI Taxonomy" id="201153"/>
    <lineage>
        <taxon>Eukaryota</taxon>
        <taxon>Metamonada</taxon>
        <taxon>Carpediemonas-like organisms</taxon>
        <taxon>Carpediemonas</taxon>
    </lineage>
</organism>
<keyword evidence="9" id="KW-1185">Reference proteome</keyword>
<keyword evidence="2" id="KW-0548">Nucleotidyltransferase</keyword>
<dbReference type="Proteomes" id="UP000717585">
    <property type="component" value="Unassembled WGS sequence"/>
</dbReference>
<dbReference type="FunFam" id="3.10.20.370:FF:000001">
    <property type="entry name" value="Retrovirus-related Pol polyprotein from transposon 17.6-like protein"/>
    <property type="match status" value="1"/>
</dbReference>
<gene>
    <name evidence="8" type="ORF">J8273_5622</name>
</gene>
<dbReference type="InterPro" id="IPR041373">
    <property type="entry name" value="RT_RNaseH"/>
</dbReference>
<reference evidence="8" key="1">
    <citation type="submission" date="2021-05" db="EMBL/GenBank/DDBJ databases">
        <title>A free-living protist that lacks canonical eukaryotic 1 DNA replication and segregation systems.</title>
        <authorList>
            <person name="Salas-Leiva D.E."/>
            <person name="Tromer E.C."/>
            <person name="Curtis B.A."/>
            <person name="Jerlstrom-Hultqvist J."/>
            <person name="Kolisko M."/>
            <person name="Yi Z."/>
            <person name="Salas-Leiva J.S."/>
            <person name="Gallot-Lavallee L."/>
            <person name="Kops G.J.P.L."/>
            <person name="Archibald J.M."/>
            <person name="Simpson A.G.B."/>
            <person name="Roger A.J."/>
        </authorList>
    </citation>
    <scope>NUCLEOTIDE SEQUENCE</scope>
    <source>
        <strain evidence="8">BICM</strain>
    </source>
</reference>
<comment type="caution">
    <text evidence="8">The sequence shown here is derived from an EMBL/GenBank/DDBJ whole genome shotgun (WGS) entry which is preliminary data.</text>
</comment>
<sequence length="232" mass="25885">MIPSFAETAEPIIALTRSGVAWRWEAPQEQALERIKETLLDNMDLHDRPRPPENPNQPLHLYTDASDIGIGAVLITGTGSGMKVVSYFSKTLTPVQRRWSTYEQEGFAIMSVIAQAQHFLRGRHFTLHTDHRNLVFMAATAPKVQRWRLQLQTYEFDILHVAGTDNGAADALSRLLSVTLLPSEREELIMHFHGRRGGHVGYRAVVEHLREAGVLPPSESKLVSGFGATVTA</sequence>
<evidence type="ECO:0000256" key="3">
    <source>
        <dbReference type="ARBA" id="ARBA00022722"/>
    </source>
</evidence>
<dbReference type="Pfam" id="PF17917">
    <property type="entry name" value="RT_RNaseH"/>
    <property type="match status" value="1"/>
</dbReference>
<dbReference type="Gene3D" id="3.10.20.370">
    <property type="match status" value="1"/>
</dbReference>
<evidence type="ECO:0000259" key="7">
    <source>
        <dbReference type="Pfam" id="PF17917"/>
    </source>
</evidence>
<dbReference type="SUPFAM" id="SSF56672">
    <property type="entry name" value="DNA/RNA polymerases"/>
    <property type="match status" value="1"/>
</dbReference>
<keyword evidence="5" id="KW-0378">Hydrolase</keyword>
<evidence type="ECO:0000256" key="5">
    <source>
        <dbReference type="ARBA" id="ARBA00022801"/>
    </source>
</evidence>
<evidence type="ECO:0000256" key="2">
    <source>
        <dbReference type="ARBA" id="ARBA00022695"/>
    </source>
</evidence>
<keyword evidence="3" id="KW-0540">Nuclease</keyword>
<dbReference type="CDD" id="cd09274">
    <property type="entry name" value="RNase_HI_RT_Ty3"/>
    <property type="match status" value="1"/>
</dbReference>
<evidence type="ECO:0000256" key="4">
    <source>
        <dbReference type="ARBA" id="ARBA00022759"/>
    </source>
</evidence>